<evidence type="ECO:0000313" key="5">
    <source>
        <dbReference type="Proteomes" id="UP000192257"/>
    </source>
</evidence>
<feature type="signal peptide" evidence="3">
    <location>
        <begin position="1"/>
        <end position="24"/>
    </location>
</feature>
<feature type="chain" id="PRO_5011987037" description="Surface protein TolT" evidence="3">
    <location>
        <begin position="25"/>
        <end position="284"/>
    </location>
</feature>
<evidence type="ECO:0008006" key="6">
    <source>
        <dbReference type="Google" id="ProtNLM"/>
    </source>
</evidence>
<sequence length="284" mass="31062">MSMLSCRVLCLLAIVLCCVGVARADASAASLPQYVMKYVEQAKKLAEETKELKEKCEKATETAREAAYEAQRFVVSTRNELETIAADPKKVMETKSKGYELIDKAMKAAVEAGELANKTTDSERETDDNVSVVQTYAEEHKHSVPKEIKDAEEAVKDAQNAVYNAKDAEGMAHTHANDVKNVLKELDAAVAAAEKKEKQLESQQQGHTEGNKTEETQEKQKEKQKQHYRSTFTINIHGDNLDALFNGGANNSGMALNDGSSNPASLRVPLLLLLLSVLGCMAVC</sequence>
<dbReference type="RefSeq" id="XP_028887427.1">
    <property type="nucleotide sequence ID" value="XM_029020919.1"/>
</dbReference>
<feature type="region of interest" description="Disordered" evidence="2">
    <location>
        <begin position="193"/>
        <end position="227"/>
    </location>
</feature>
<feature type="compositionally biased region" description="Basic and acidic residues" evidence="2">
    <location>
        <begin position="209"/>
        <end position="225"/>
    </location>
</feature>
<keyword evidence="3" id="KW-0732">Signal</keyword>
<reference evidence="4 5" key="1">
    <citation type="submission" date="2017-03" db="EMBL/GenBank/DDBJ databases">
        <title>An alternative strategy for trypanosome survival in the mammalian bloodstream revealed through genome and transcriptome analysis of the ubiquitous bovine parasite Trypanosoma (Megatrypanum) theileri.</title>
        <authorList>
            <person name="Kelly S."/>
            <person name="Ivens A."/>
            <person name="Mott A."/>
            <person name="O'Neill E."/>
            <person name="Emms D."/>
            <person name="Macleod O."/>
            <person name="Voorheis P."/>
            <person name="Matthews J."/>
            <person name="Matthews K."/>
            <person name="Carrington M."/>
        </authorList>
    </citation>
    <scope>NUCLEOTIDE SEQUENCE [LARGE SCALE GENOMIC DNA]</scope>
    <source>
        <strain evidence="4">Edinburgh</strain>
    </source>
</reference>
<keyword evidence="1" id="KW-0175">Coiled coil</keyword>
<proteinExistence type="predicted"/>
<dbReference type="VEuPathDB" id="TriTrypDB:TM35_000012380"/>
<name>A0A1X0P957_9TRYP</name>
<dbReference type="AlphaFoldDB" id="A0A1X0P957"/>
<evidence type="ECO:0000313" key="4">
    <source>
        <dbReference type="EMBL" id="ORC93361.1"/>
    </source>
</evidence>
<comment type="caution">
    <text evidence="4">The sequence shown here is derived from an EMBL/GenBank/DDBJ whole genome shotgun (WGS) entry which is preliminary data.</text>
</comment>
<evidence type="ECO:0000256" key="1">
    <source>
        <dbReference type="SAM" id="Coils"/>
    </source>
</evidence>
<keyword evidence="5" id="KW-1185">Reference proteome</keyword>
<dbReference type="Proteomes" id="UP000192257">
    <property type="component" value="Unassembled WGS sequence"/>
</dbReference>
<evidence type="ECO:0000256" key="2">
    <source>
        <dbReference type="SAM" id="MobiDB-lite"/>
    </source>
</evidence>
<dbReference type="EMBL" id="NBCO01000001">
    <property type="protein sequence ID" value="ORC93361.1"/>
    <property type="molecule type" value="Genomic_DNA"/>
</dbReference>
<feature type="coiled-coil region" evidence="1">
    <location>
        <begin position="35"/>
        <end position="69"/>
    </location>
</feature>
<organism evidence="4 5">
    <name type="scientific">Trypanosoma theileri</name>
    <dbReference type="NCBI Taxonomy" id="67003"/>
    <lineage>
        <taxon>Eukaryota</taxon>
        <taxon>Discoba</taxon>
        <taxon>Euglenozoa</taxon>
        <taxon>Kinetoplastea</taxon>
        <taxon>Metakinetoplastina</taxon>
        <taxon>Trypanosomatida</taxon>
        <taxon>Trypanosomatidae</taxon>
        <taxon>Trypanosoma</taxon>
    </lineage>
</organism>
<protein>
    <recommendedName>
        <fullName evidence="6">Surface protein TolT</fullName>
    </recommendedName>
</protein>
<gene>
    <name evidence="4" type="ORF">TM35_000012380</name>
</gene>
<accession>A0A1X0P957</accession>
<dbReference type="GeneID" id="39980699"/>
<evidence type="ECO:0000256" key="3">
    <source>
        <dbReference type="SAM" id="SignalP"/>
    </source>
</evidence>